<dbReference type="SUPFAM" id="SSF46689">
    <property type="entry name" value="Homeodomain-like"/>
    <property type="match status" value="1"/>
</dbReference>
<dbReference type="RefSeq" id="WP_185004190.1">
    <property type="nucleotide sequence ID" value="NZ_BAAAUI010000004.1"/>
</dbReference>
<keyword evidence="1" id="KW-0805">Transcription regulation</keyword>
<dbReference type="InterPro" id="IPR011075">
    <property type="entry name" value="TetR_C"/>
</dbReference>
<evidence type="ECO:0000256" key="2">
    <source>
        <dbReference type="ARBA" id="ARBA00023163"/>
    </source>
</evidence>
<dbReference type="Pfam" id="PF16925">
    <property type="entry name" value="TetR_C_13"/>
    <property type="match status" value="1"/>
</dbReference>
<feature type="domain" description="Tetracyclin repressor-like C-terminal" evidence="3">
    <location>
        <begin position="88"/>
        <end position="193"/>
    </location>
</feature>
<evidence type="ECO:0000313" key="4">
    <source>
        <dbReference type="EMBL" id="MBB4678347.1"/>
    </source>
</evidence>
<dbReference type="Gene3D" id="1.10.357.10">
    <property type="entry name" value="Tetracycline Repressor, domain 2"/>
    <property type="match status" value="1"/>
</dbReference>
<organism evidence="4 5">
    <name type="scientific">Crossiella cryophila</name>
    <dbReference type="NCBI Taxonomy" id="43355"/>
    <lineage>
        <taxon>Bacteria</taxon>
        <taxon>Bacillati</taxon>
        <taxon>Actinomycetota</taxon>
        <taxon>Actinomycetes</taxon>
        <taxon>Pseudonocardiales</taxon>
        <taxon>Pseudonocardiaceae</taxon>
        <taxon>Crossiella</taxon>
    </lineage>
</organism>
<gene>
    <name evidence="4" type="ORF">HNR67_004465</name>
</gene>
<name>A0A7W7CC82_9PSEU</name>
<evidence type="ECO:0000256" key="1">
    <source>
        <dbReference type="ARBA" id="ARBA00023015"/>
    </source>
</evidence>
<dbReference type="InterPro" id="IPR009057">
    <property type="entry name" value="Homeodomain-like_sf"/>
</dbReference>
<protein>
    <submittedName>
        <fullName evidence="4">AcrR family transcriptional regulator</fullName>
    </submittedName>
</protein>
<dbReference type="InterPro" id="IPR036271">
    <property type="entry name" value="Tet_transcr_reg_TetR-rel_C_sf"/>
</dbReference>
<evidence type="ECO:0000259" key="3">
    <source>
        <dbReference type="Pfam" id="PF16925"/>
    </source>
</evidence>
<evidence type="ECO:0000313" key="5">
    <source>
        <dbReference type="Proteomes" id="UP000533598"/>
    </source>
</evidence>
<comment type="caution">
    <text evidence="4">The sequence shown here is derived from an EMBL/GenBank/DDBJ whole genome shotgun (WGS) entry which is preliminary data.</text>
</comment>
<dbReference type="EMBL" id="JACHMH010000001">
    <property type="protein sequence ID" value="MBB4678347.1"/>
    <property type="molecule type" value="Genomic_DNA"/>
</dbReference>
<dbReference type="SUPFAM" id="SSF48498">
    <property type="entry name" value="Tetracyclin repressor-like, C-terminal domain"/>
    <property type="match status" value="1"/>
</dbReference>
<dbReference type="PANTHER" id="PTHR47506">
    <property type="entry name" value="TRANSCRIPTIONAL REGULATORY PROTEIN"/>
    <property type="match status" value="1"/>
</dbReference>
<reference evidence="4 5" key="1">
    <citation type="submission" date="2020-08" db="EMBL/GenBank/DDBJ databases">
        <title>Sequencing the genomes of 1000 actinobacteria strains.</title>
        <authorList>
            <person name="Klenk H.-P."/>
        </authorList>
    </citation>
    <scope>NUCLEOTIDE SEQUENCE [LARGE SCALE GENOMIC DNA]</scope>
    <source>
        <strain evidence="4 5">DSM 44230</strain>
    </source>
</reference>
<dbReference type="PANTHER" id="PTHR47506:SF6">
    <property type="entry name" value="HTH-TYPE TRANSCRIPTIONAL REPRESSOR NEMR"/>
    <property type="match status" value="1"/>
</dbReference>
<dbReference type="Proteomes" id="UP000533598">
    <property type="component" value="Unassembled WGS sequence"/>
</dbReference>
<keyword evidence="2" id="KW-0804">Transcription</keyword>
<keyword evidence="5" id="KW-1185">Reference proteome</keyword>
<proteinExistence type="predicted"/>
<dbReference type="AlphaFoldDB" id="A0A7W7CC82"/>
<accession>A0A7W7CC82</accession>
<dbReference type="Gene3D" id="1.10.10.60">
    <property type="entry name" value="Homeodomain-like"/>
    <property type="match status" value="1"/>
</dbReference>
<sequence>MSEIAGDRRLLRGAQSRRAIVRHAVDVASLDGLDGLSFGRLAIDLGLSKSGVQTLFGTKENLQVAAAEAAHEAFGDAVIRPALSQTKGAARLRVLVDQWIAYAEGPLFPGGCFWAANLPVFDSRPGPVRDALANQQRAWRGLIAAEARHAADAEHIAGLDADLVAFQIDAVLTATNIALRLGEDDAVRKARRVIEALLAPAR</sequence>